<gene>
    <name evidence="1" type="ORF">IDH44_17850</name>
</gene>
<keyword evidence="2" id="KW-1185">Reference proteome</keyword>
<comment type="caution">
    <text evidence="1">The sequence shown here is derived from an EMBL/GenBank/DDBJ whole genome shotgun (WGS) entry which is preliminary data.</text>
</comment>
<dbReference type="Proteomes" id="UP000621560">
    <property type="component" value="Unassembled WGS sequence"/>
</dbReference>
<evidence type="ECO:0000313" key="2">
    <source>
        <dbReference type="Proteomes" id="UP000621560"/>
    </source>
</evidence>
<organism evidence="1 2">
    <name type="scientific">Paenibacillus sabuli</name>
    <dbReference type="NCBI Taxonomy" id="2772509"/>
    <lineage>
        <taxon>Bacteria</taxon>
        <taxon>Bacillati</taxon>
        <taxon>Bacillota</taxon>
        <taxon>Bacilli</taxon>
        <taxon>Bacillales</taxon>
        <taxon>Paenibacillaceae</taxon>
        <taxon>Paenibacillus</taxon>
    </lineage>
</organism>
<sequence>MIESCSYAIRVQLRSEAIFSSGEKAFGLVQSKALTDPDGFVYFHAKSLKGQLKREAFWLLKQYMQIDQQRAASFCEHMDFLFGLNPELELKKDKYKPLVAHLYERQEDRLNVTEGKMKLGHLELPRAVRHYYKSMLEQDEEQGYVRISSHDLTAAQTERRVGIQLEEAGSARKKHFTSYHAVKEGLIFYAPVHFMCSPSCECLDDLVRIVAAFRHIGASIHRGRGEVEANLLCNDEPLGLSKGGQ</sequence>
<dbReference type="AlphaFoldDB" id="A0A927GTG2"/>
<reference evidence="1" key="1">
    <citation type="submission" date="2020-09" db="EMBL/GenBank/DDBJ databases">
        <title>A novel bacterium of genus Paenibacillus, isolated from South China Sea.</title>
        <authorList>
            <person name="Huang H."/>
            <person name="Mo K."/>
            <person name="Hu Y."/>
        </authorList>
    </citation>
    <scope>NUCLEOTIDE SEQUENCE</scope>
    <source>
        <strain evidence="1">IB182496</strain>
    </source>
</reference>
<evidence type="ECO:0000313" key="1">
    <source>
        <dbReference type="EMBL" id="MBD2847065.1"/>
    </source>
</evidence>
<proteinExistence type="predicted"/>
<protein>
    <submittedName>
        <fullName evidence="1">Uncharacterized protein</fullName>
    </submittedName>
</protein>
<name>A0A927GTG2_9BACL</name>
<dbReference type="RefSeq" id="WP_190920043.1">
    <property type="nucleotide sequence ID" value="NZ_JACXIZ010000032.1"/>
</dbReference>
<dbReference type="EMBL" id="JACXIZ010000032">
    <property type="protein sequence ID" value="MBD2847065.1"/>
    <property type="molecule type" value="Genomic_DNA"/>
</dbReference>
<accession>A0A927GTG2</accession>